<dbReference type="GO" id="GO:0046872">
    <property type="term" value="F:metal ion binding"/>
    <property type="evidence" value="ECO:0007669"/>
    <property type="project" value="UniProtKB-KW"/>
</dbReference>
<evidence type="ECO:0000256" key="7">
    <source>
        <dbReference type="HAMAP-Rule" id="MF_00168"/>
    </source>
</evidence>
<feature type="binding site" evidence="7">
    <location>
        <position position="212"/>
    </location>
    <ligand>
        <name>substrate</name>
    </ligand>
</feature>
<feature type="active site" description="Nucleophile" evidence="7">
    <location>
        <position position="262"/>
    </location>
</feature>
<comment type="catalytic activity">
    <reaction evidence="6 7">
        <text>7-aminomethyl-7-carbaguanine + guanosine(34) in tRNA = 7-aminomethyl-7-carbaguanosine(34) in tRNA + guanine</text>
        <dbReference type="Rhea" id="RHEA:24104"/>
        <dbReference type="Rhea" id="RHEA-COMP:10341"/>
        <dbReference type="Rhea" id="RHEA-COMP:10342"/>
        <dbReference type="ChEBI" id="CHEBI:16235"/>
        <dbReference type="ChEBI" id="CHEBI:58703"/>
        <dbReference type="ChEBI" id="CHEBI:74269"/>
        <dbReference type="ChEBI" id="CHEBI:82833"/>
        <dbReference type="EC" id="2.4.2.29"/>
    </reaction>
</comment>
<evidence type="ECO:0000256" key="2">
    <source>
        <dbReference type="ARBA" id="ARBA00022676"/>
    </source>
</evidence>
<feature type="region of interest" description="RNA binding; important for wobble base 34 recognition" evidence="7">
    <location>
        <begin position="267"/>
        <end position="271"/>
    </location>
</feature>
<feature type="binding site" evidence="7">
    <location>
        <position position="300"/>
    </location>
    <ligand>
        <name>Zn(2+)</name>
        <dbReference type="ChEBI" id="CHEBI:29105"/>
    </ligand>
</feature>
<keyword evidence="10" id="KW-1185">Reference proteome</keyword>
<keyword evidence="7" id="KW-0862">Zinc</keyword>
<comment type="similarity">
    <text evidence="7">Belongs to the queuine tRNA-ribosyltransferase family.</text>
</comment>
<evidence type="ECO:0000313" key="10">
    <source>
        <dbReference type="Proteomes" id="UP000317315"/>
    </source>
</evidence>
<dbReference type="RefSeq" id="WP_142936159.1">
    <property type="nucleotide sequence ID" value="NZ_FXTM01000028.1"/>
</dbReference>
<comment type="pathway">
    <text evidence="1 7">tRNA modification; tRNA-queuosine biosynthesis.</text>
</comment>
<feature type="binding site" evidence="7">
    <location>
        <position position="185"/>
    </location>
    <ligand>
        <name>substrate</name>
    </ligand>
</feature>
<reference evidence="9 10" key="1">
    <citation type="submission" date="2017-05" db="EMBL/GenBank/DDBJ databases">
        <authorList>
            <person name="Varghese N."/>
            <person name="Submissions S."/>
        </authorList>
    </citation>
    <scope>NUCLEOTIDE SEQUENCE [LARGE SCALE GENOMIC DNA]</scope>
    <source>
        <strain evidence="9 10">DSM 16304</strain>
    </source>
</reference>
<dbReference type="HAMAP" id="MF_00168">
    <property type="entry name" value="Q_tRNA_Tgt"/>
    <property type="match status" value="1"/>
</dbReference>
<evidence type="ECO:0000256" key="4">
    <source>
        <dbReference type="ARBA" id="ARBA00022694"/>
    </source>
</evidence>
<dbReference type="PANTHER" id="PTHR46499:SF1">
    <property type="entry name" value="QUEUINE TRNA-RIBOSYLTRANSFERASE"/>
    <property type="match status" value="1"/>
</dbReference>
<feature type="region of interest" description="RNA binding" evidence="7">
    <location>
        <begin position="243"/>
        <end position="249"/>
    </location>
</feature>
<feature type="binding site" evidence="7">
    <location>
        <position position="143"/>
    </location>
    <ligand>
        <name>substrate</name>
    </ligand>
</feature>
<dbReference type="SUPFAM" id="SSF51713">
    <property type="entry name" value="tRNA-guanine transglycosylase"/>
    <property type="match status" value="1"/>
</dbReference>
<dbReference type="Pfam" id="PF01702">
    <property type="entry name" value="TGT"/>
    <property type="match status" value="1"/>
</dbReference>
<gene>
    <name evidence="7" type="primary">tgt</name>
    <name evidence="9" type="ORF">SAMN06269117_1288</name>
</gene>
<evidence type="ECO:0000256" key="6">
    <source>
        <dbReference type="ARBA" id="ARBA00050112"/>
    </source>
</evidence>
<organism evidence="9 10">
    <name type="scientific">Balnearium lithotrophicum</name>
    <dbReference type="NCBI Taxonomy" id="223788"/>
    <lineage>
        <taxon>Bacteria</taxon>
        <taxon>Pseudomonadati</taxon>
        <taxon>Aquificota</taxon>
        <taxon>Aquificia</taxon>
        <taxon>Desulfurobacteriales</taxon>
        <taxon>Desulfurobacteriaceae</taxon>
        <taxon>Balnearium</taxon>
    </lineage>
</organism>
<evidence type="ECO:0000259" key="8">
    <source>
        <dbReference type="Pfam" id="PF01702"/>
    </source>
</evidence>
<comment type="subunit">
    <text evidence="7">Homodimer. Within each dimer, one monomer is responsible for RNA recognition and catalysis, while the other monomer binds to the replacement base PreQ1.</text>
</comment>
<dbReference type="NCBIfam" id="TIGR00449">
    <property type="entry name" value="tgt_general"/>
    <property type="match status" value="1"/>
</dbReference>
<dbReference type="InterPro" id="IPR004803">
    <property type="entry name" value="TGT"/>
</dbReference>
<dbReference type="GO" id="GO:0005829">
    <property type="term" value="C:cytosol"/>
    <property type="evidence" value="ECO:0007669"/>
    <property type="project" value="TreeGrafter"/>
</dbReference>
<keyword evidence="7" id="KW-0479">Metal-binding</keyword>
<dbReference type="PANTHER" id="PTHR46499">
    <property type="entry name" value="QUEUINE TRNA-RIBOSYLTRANSFERASE"/>
    <property type="match status" value="1"/>
</dbReference>
<evidence type="ECO:0000256" key="3">
    <source>
        <dbReference type="ARBA" id="ARBA00022679"/>
    </source>
</evidence>
<dbReference type="InterPro" id="IPR002616">
    <property type="entry name" value="tRNA_ribo_trans-like"/>
</dbReference>
<dbReference type="InterPro" id="IPR036511">
    <property type="entry name" value="TGT-like_sf"/>
</dbReference>
<dbReference type="Proteomes" id="UP000317315">
    <property type="component" value="Unassembled WGS sequence"/>
</dbReference>
<dbReference type="GO" id="GO:0008479">
    <property type="term" value="F:tRNA-guanosine(34) queuine transglycosylase activity"/>
    <property type="evidence" value="ECO:0007669"/>
    <property type="project" value="UniProtKB-UniRule"/>
</dbReference>
<keyword evidence="4 7" id="KW-0819">tRNA processing</keyword>
<evidence type="ECO:0000256" key="5">
    <source>
        <dbReference type="ARBA" id="ARBA00022785"/>
    </source>
</evidence>
<feature type="binding site" evidence="7">
    <location>
        <position position="302"/>
    </location>
    <ligand>
        <name>Zn(2+)</name>
        <dbReference type="ChEBI" id="CHEBI:29105"/>
    </ligand>
</feature>
<dbReference type="EC" id="2.4.2.29" evidence="7"/>
<sequence length="372" mass="42366">MEFSVVREDGRARFGILKGTHGVTETPCFMPVGTLGAVKGVTWEDIKRMGYHLVLSNVYHLYLRPGLEIIKEAGGIHKFTGWNELILTDSGGFQVFSLGKLMKLTEEGVFFKSHIDGSEHFFTPEFVVKFEEEIGVDIGMVLDECTPYPATYEYAEHSMERTVRWAERSINSRTTDKTALFGIVQGGVYDDLRLRCVEKLVKLPFDGYAIGGLSVGEPKEEMYRITKLVAPQLPKDKPRYLMGVGTPLDILEAVESGVDMFDCVMPTRNARNGTLFTSYGKVNIKKAKYKNDFTPLDPECDCYTCKNFTKAYLRHLYVTGNVNSVILNTIHNLHFYEKLMEKIRDSIKEEKFSEFKVDFLRKFKGDKSQISR</sequence>
<dbReference type="InterPro" id="IPR050076">
    <property type="entry name" value="ArchSynthase1/Queuine_TRR"/>
</dbReference>
<dbReference type="OrthoDB" id="9805417at2"/>
<dbReference type="UniPathway" id="UPA00392"/>
<dbReference type="EMBL" id="FXTM01000028">
    <property type="protein sequence ID" value="SMO76545.1"/>
    <property type="molecule type" value="Genomic_DNA"/>
</dbReference>
<keyword evidence="3 7" id="KW-0808">Transferase</keyword>
<comment type="cofactor">
    <cofactor evidence="7">
        <name>Zn(2+)</name>
        <dbReference type="ChEBI" id="CHEBI:29105"/>
    </cofactor>
    <text evidence="7">Binds 1 zinc ion per subunit.</text>
</comment>
<accession>A0A521DY41</accession>
<dbReference type="FunFam" id="3.20.20.105:FF:000001">
    <property type="entry name" value="Queuine tRNA-ribosyltransferase"/>
    <property type="match status" value="1"/>
</dbReference>
<dbReference type="AlphaFoldDB" id="A0A521DY41"/>
<keyword evidence="5 7" id="KW-0671">Queuosine biosynthesis</keyword>
<evidence type="ECO:0000256" key="1">
    <source>
        <dbReference type="ARBA" id="ARBA00004691"/>
    </source>
</evidence>
<feature type="binding site" evidence="7">
    <location>
        <position position="331"/>
    </location>
    <ligand>
        <name>Zn(2+)</name>
        <dbReference type="ChEBI" id="CHEBI:29105"/>
    </ligand>
</feature>
<comment type="function">
    <text evidence="7">Catalyzes the base-exchange of a guanine (G) residue with the queuine precursor 7-aminomethyl-7-deazaguanine (PreQ1) at position 34 (anticodon wobble position) in tRNAs with GU(N) anticodons (tRNA-Asp, -Asn, -His and -Tyr). Catalysis occurs through a double-displacement mechanism. The nucleophile active site attacks the C1' of nucleotide 34 to detach the guanine base from the RNA, forming a covalent enzyme-RNA intermediate. The proton acceptor active site deprotonates the incoming PreQ1, allowing a nucleophilic attack on the C1' of the ribose to form the product. After dissociation, two additional enzymatic reactions on the tRNA convert PreQ1 to queuine (Q), resulting in the hypermodified nucleoside queuosine (7-(((4,5-cis-dihydroxy-2-cyclopenten-1-yl)amino)methyl)-7-deazaguanosine).</text>
</comment>
<dbReference type="GO" id="GO:0008616">
    <property type="term" value="P:tRNA queuosine(34) biosynthetic process"/>
    <property type="evidence" value="ECO:0007669"/>
    <property type="project" value="UniProtKB-UniRule"/>
</dbReference>
<evidence type="ECO:0000313" key="9">
    <source>
        <dbReference type="EMBL" id="SMO76545.1"/>
    </source>
</evidence>
<dbReference type="NCBIfam" id="TIGR00430">
    <property type="entry name" value="Q_tRNA_tgt"/>
    <property type="match status" value="1"/>
</dbReference>
<dbReference type="Gene3D" id="3.20.20.105">
    <property type="entry name" value="Queuine tRNA-ribosyltransferase-like"/>
    <property type="match status" value="1"/>
</dbReference>
<feature type="binding site" evidence="7">
    <location>
        <begin position="89"/>
        <end position="93"/>
    </location>
    <ligand>
        <name>substrate</name>
    </ligand>
</feature>
<keyword evidence="2 7" id="KW-0328">Glycosyltransferase</keyword>
<feature type="domain" description="tRNA-guanine(15) transglycosylase-like" evidence="8">
    <location>
        <begin position="11"/>
        <end position="363"/>
    </location>
</feature>
<feature type="binding site" evidence="7">
    <location>
        <position position="305"/>
    </location>
    <ligand>
        <name>Zn(2+)</name>
        <dbReference type="ChEBI" id="CHEBI:29105"/>
    </ligand>
</feature>
<proteinExistence type="inferred from homology"/>
<feature type="active site" description="Proton acceptor" evidence="7">
    <location>
        <position position="89"/>
    </location>
</feature>
<name>A0A521DY41_9BACT</name>
<protein>
    <recommendedName>
        <fullName evidence="7">Queuine tRNA-ribosyltransferase</fullName>
        <ecNumber evidence="7">2.4.2.29</ecNumber>
    </recommendedName>
    <alternativeName>
        <fullName evidence="7">Guanine insertion enzyme</fullName>
    </alternativeName>
    <alternativeName>
        <fullName evidence="7">tRNA-guanine transglycosylase</fullName>
    </alternativeName>
</protein>